<reference evidence="1 2" key="1">
    <citation type="submission" date="2018-06" db="EMBL/GenBank/DDBJ databases">
        <authorList>
            <consortium name="Pathogen Informatics"/>
            <person name="Doyle S."/>
        </authorList>
    </citation>
    <scope>NUCLEOTIDE SEQUENCE [LARGE SCALE GENOMIC DNA]</scope>
    <source>
        <strain evidence="1 2">NCTC12961</strain>
    </source>
</reference>
<evidence type="ECO:0000313" key="1">
    <source>
        <dbReference type="EMBL" id="SQI30315.1"/>
    </source>
</evidence>
<sequence length="51" mass="5445">MFTALPVESDVLSIKNNLSEIADSGAVAQTESQKNLGLGIHLCSLHGRHIE</sequence>
<name>A0A2X4WTL6_SERPL</name>
<protein>
    <submittedName>
        <fullName evidence="1">Uncharacterized protein</fullName>
    </submittedName>
</protein>
<dbReference type="Proteomes" id="UP000248897">
    <property type="component" value="Chromosome 1"/>
</dbReference>
<accession>A0A2X4WTL6</accession>
<proteinExistence type="predicted"/>
<evidence type="ECO:0000313" key="2">
    <source>
        <dbReference type="Proteomes" id="UP000248897"/>
    </source>
</evidence>
<gene>
    <name evidence="1" type="ORF">NCTC12961_00524</name>
</gene>
<organism evidence="1 2">
    <name type="scientific">Serratia plymuthica</name>
    <dbReference type="NCBI Taxonomy" id="82996"/>
    <lineage>
        <taxon>Bacteria</taxon>
        <taxon>Pseudomonadati</taxon>
        <taxon>Pseudomonadota</taxon>
        <taxon>Gammaproteobacteria</taxon>
        <taxon>Enterobacterales</taxon>
        <taxon>Yersiniaceae</taxon>
        <taxon>Serratia</taxon>
    </lineage>
</organism>
<dbReference type="EMBL" id="LS483469">
    <property type="protein sequence ID" value="SQI30315.1"/>
    <property type="molecule type" value="Genomic_DNA"/>
</dbReference>
<dbReference type="AlphaFoldDB" id="A0A2X4WTL6"/>